<reference evidence="2 3" key="1">
    <citation type="journal article" date="2024" name="G3 (Bethesda)">
        <title>Genome assembly of Hibiscus sabdariffa L. provides insights into metabolisms of medicinal natural products.</title>
        <authorList>
            <person name="Kim T."/>
        </authorList>
    </citation>
    <scope>NUCLEOTIDE SEQUENCE [LARGE SCALE GENOMIC DNA]</scope>
    <source>
        <strain evidence="2">TK-2024</strain>
        <tissue evidence="2">Old leaves</tissue>
    </source>
</reference>
<organism evidence="2 3">
    <name type="scientific">Hibiscus sabdariffa</name>
    <name type="common">roselle</name>
    <dbReference type="NCBI Taxonomy" id="183260"/>
    <lineage>
        <taxon>Eukaryota</taxon>
        <taxon>Viridiplantae</taxon>
        <taxon>Streptophyta</taxon>
        <taxon>Embryophyta</taxon>
        <taxon>Tracheophyta</taxon>
        <taxon>Spermatophyta</taxon>
        <taxon>Magnoliopsida</taxon>
        <taxon>eudicotyledons</taxon>
        <taxon>Gunneridae</taxon>
        <taxon>Pentapetalae</taxon>
        <taxon>rosids</taxon>
        <taxon>malvids</taxon>
        <taxon>Malvales</taxon>
        <taxon>Malvaceae</taxon>
        <taxon>Malvoideae</taxon>
        <taxon>Hibiscus</taxon>
    </lineage>
</organism>
<dbReference type="InterPro" id="IPR019835">
    <property type="entry name" value="SWIB_domain"/>
</dbReference>
<proteinExistence type="predicted"/>
<evidence type="ECO:0000313" key="2">
    <source>
        <dbReference type="EMBL" id="KAK8496865.1"/>
    </source>
</evidence>
<dbReference type="Pfam" id="PF02201">
    <property type="entry name" value="SWIB"/>
    <property type="match status" value="1"/>
</dbReference>
<comment type="caution">
    <text evidence="2">The sequence shown here is derived from an EMBL/GenBank/DDBJ whole genome shotgun (WGS) entry which is preliminary data.</text>
</comment>
<feature type="domain" description="DM2" evidence="1">
    <location>
        <begin position="37"/>
        <end position="115"/>
    </location>
</feature>
<gene>
    <name evidence="2" type="ORF">V6N12_066068</name>
</gene>
<dbReference type="Proteomes" id="UP001472677">
    <property type="component" value="Unassembled WGS sequence"/>
</dbReference>
<dbReference type="InterPro" id="IPR036885">
    <property type="entry name" value="SWIB_MDM2_dom_sf"/>
</dbReference>
<dbReference type="Gene3D" id="1.10.245.10">
    <property type="entry name" value="SWIB/MDM2 domain"/>
    <property type="match status" value="1"/>
</dbReference>
<accession>A0ABR2ATF2</accession>
<dbReference type="SUPFAM" id="SSF47592">
    <property type="entry name" value="SWIB/MDM2 domain"/>
    <property type="match status" value="1"/>
</dbReference>
<dbReference type="SMART" id="SM00151">
    <property type="entry name" value="SWIB"/>
    <property type="match status" value="1"/>
</dbReference>
<dbReference type="EMBL" id="JBBPBM010000340">
    <property type="protein sequence ID" value="KAK8496865.1"/>
    <property type="molecule type" value="Genomic_DNA"/>
</dbReference>
<dbReference type="InterPro" id="IPR003121">
    <property type="entry name" value="SWIB_MDM2_domain"/>
</dbReference>
<dbReference type="PANTHER" id="PTHR13844">
    <property type="entry name" value="SWI/SNF-RELATED MATRIX-ASSOCIATED ACTIN-DEPENDENT REGULATOR OF CHROMATIN SUBFAMILY D"/>
    <property type="match status" value="1"/>
</dbReference>
<evidence type="ECO:0000313" key="3">
    <source>
        <dbReference type="Proteomes" id="UP001472677"/>
    </source>
</evidence>
<protein>
    <recommendedName>
        <fullName evidence="1">DM2 domain-containing protein</fullName>
    </recommendedName>
</protein>
<dbReference type="CDD" id="cd10567">
    <property type="entry name" value="SWIB-MDM2_like"/>
    <property type="match status" value="1"/>
</dbReference>
<evidence type="ECO:0000259" key="1">
    <source>
        <dbReference type="PROSITE" id="PS51925"/>
    </source>
</evidence>
<keyword evidence="3" id="KW-1185">Reference proteome</keyword>
<name>A0ABR2ATF2_9ROSI</name>
<dbReference type="PROSITE" id="PS51925">
    <property type="entry name" value="SWIB_MDM2"/>
    <property type="match status" value="1"/>
</dbReference>
<sequence length="436" mass="48834">MMMMARSKLFGRHSGLLEAAKVSSASFASSSAGNGNGLNRVLPVSPQLGKFLGASEASRTGTIKKVWEYIKRHNLQNPANKKEIICDEKLKTIFDGKDTVGMFESCSVTVSDVWTFPTVKHCRSSSKFGVEKGDGWQKVLVEWRIGDINDGIWLGDLISWGSGLLSLQRLWLFQLFDGKDSQITLVLFHFSEHSEKFGKIWSINFSSSMCLNPLKALAFLSFVHFGWGCINIYEFMVLWSFIFELAVGDGGCNGYCSSFDLIIWDDQSCFMIVKCKGFPEKDEATTTWKSKAMSITFGSDLNQMKTSSFLIIDLVDNDPKDSIDPLLAITNHDAEESRFLDSEIQGILPDKVNDMVDFLQKSCTSDKITAGNKVNFGKSLQLDSKKLADFVSLNADMCMKEIMTGALMAMDLSISKKWKRWEDPKFDFSSSKNQEL</sequence>